<dbReference type="Gene3D" id="3.30.310.50">
    <property type="entry name" value="Alpha-D-phosphohexomutase, C-terminal domain"/>
    <property type="match status" value="1"/>
</dbReference>
<organism evidence="2 3">
    <name type="scientific">Odinarchaeota yellowstonii (strain LCB_4)</name>
    <dbReference type="NCBI Taxonomy" id="1841599"/>
    <lineage>
        <taxon>Archaea</taxon>
        <taxon>Promethearchaeati</taxon>
        <taxon>Candidatus Odinarchaeota</taxon>
        <taxon>Candidatus Odinarchaeia</taxon>
        <taxon>Candidatus Odinarchaeales</taxon>
        <taxon>Candidatus Odinarchaeaceae</taxon>
        <taxon>Candidatus Odinarchaeum</taxon>
    </lineage>
</organism>
<dbReference type="Pfam" id="PF09341">
    <property type="entry name" value="Pcc1"/>
    <property type="match status" value="1"/>
</dbReference>
<reference evidence="2" key="1">
    <citation type="journal article" date="2017" name="Nature">
        <title>Asgard archaea illuminate the origin of eukaryotic cellular complexity.</title>
        <authorList>
            <person name="Zaremba-Niedzwiedzka K."/>
            <person name="Caceres E.F."/>
            <person name="Saw J.H."/>
            <person name="Backstrom D."/>
            <person name="Juzokaite L."/>
            <person name="Vancaester E."/>
            <person name="Seitz K.W."/>
            <person name="Anantharaman K."/>
            <person name="Starnawski P."/>
            <person name="Kjeldsen K.U."/>
            <person name="Scott M.B."/>
            <person name="Nunoura T."/>
            <person name="Banfield J.F."/>
            <person name="Schramm A."/>
            <person name="Baker B.J."/>
            <person name="Spang A."/>
            <person name="Ettema T.J.G."/>
        </authorList>
    </citation>
    <scope>NUCLEOTIDE SEQUENCE</scope>
    <source>
        <strain evidence="2">LCB_4</strain>
    </source>
</reference>
<dbReference type="InterPro" id="IPR015419">
    <property type="entry name" value="CTAG/Pcc1"/>
</dbReference>
<evidence type="ECO:0008006" key="4">
    <source>
        <dbReference type="Google" id="ProtNLM"/>
    </source>
</evidence>
<reference evidence="2" key="2">
    <citation type="journal article" date="2022" name="Nat. Microbiol.">
        <title>A closed Candidatus Odinarchaeum chromosome exposes Asgard archaeal viruses.</title>
        <authorList>
            <person name="Tamarit D."/>
            <person name="Caceres E.F."/>
            <person name="Krupovic M."/>
            <person name="Nijland R."/>
            <person name="Eme L."/>
            <person name="Robinson N.P."/>
            <person name="Ettema T.J.G."/>
        </authorList>
    </citation>
    <scope>NUCLEOTIDE SEQUENCE</scope>
    <source>
        <strain evidence="2">LCB_4</strain>
    </source>
</reference>
<dbReference type="KEGG" id="oyw:OdinLCB4_004485"/>
<evidence type="ECO:0000256" key="1">
    <source>
        <dbReference type="ARBA" id="ARBA00007073"/>
    </source>
</evidence>
<dbReference type="NCBIfam" id="NF011470">
    <property type="entry name" value="PRK14887.1"/>
    <property type="match status" value="1"/>
</dbReference>
<protein>
    <recommendedName>
        <fullName evidence="4">KEOPS complex subunit Pcc1</fullName>
    </recommendedName>
</protein>
<proteinExistence type="inferred from homology"/>
<dbReference type="EMBL" id="CP091871">
    <property type="protein sequence ID" value="WEU39745.1"/>
    <property type="molecule type" value="Genomic_DNA"/>
</dbReference>
<gene>
    <name evidence="2" type="ORF">OdinLCB4_004485</name>
</gene>
<dbReference type="Proteomes" id="UP000186851">
    <property type="component" value="Chromosome"/>
</dbReference>
<evidence type="ECO:0000313" key="2">
    <source>
        <dbReference type="EMBL" id="WEU39745.1"/>
    </source>
</evidence>
<evidence type="ECO:0000313" key="3">
    <source>
        <dbReference type="Proteomes" id="UP000186851"/>
    </source>
</evidence>
<dbReference type="AlphaFoldDB" id="A0AAF0IAI9"/>
<comment type="similarity">
    <text evidence="1">Belongs to the CTAG/PCC1 family.</text>
</comment>
<sequence>MVDTEYPISCELEFLYETPYEVEVTLSALTPEISEEKTRRGKINLYSDGNKLKIEFKAKDLTVLRSMINTYTRWVNIIEKTKMIKEVK</sequence>
<name>A0AAF0IAI9_ODILC</name>
<accession>A0AAF0IAI9</accession>